<dbReference type="Proteomes" id="UP000549113">
    <property type="component" value="Unassembled WGS sequence"/>
</dbReference>
<organism evidence="10 11">
    <name type="scientific">Microbacterium invictum</name>
    <dbReference type="NCBI Taxonomy" id="515415"/>
    <lineage>
        <taxon>Bacteria</taxon>
        <taxon>Bacillati</taxon>
        <taxon>Actinomycetota</taxon>
        <taxon>Actinomycetes</taxon>
        <taxon>Micrococcales</taxon>
        <taxon>Microbacteriaceae</taxon>
        <taxon>Microbacterium</taxon>
    </lineage>
</organism>
<evidence type="ECO:0000256" key="8">
    <source>
        <dbReference type="SAM" id="MobiDB-lite"/>
    </source>
</evidence>
<evidence type="ECO:0000256" key="7">
    <source>
        <dbReference type="RuleBase" id="RU363032"/>
    </source>
</evidence>
<dbReference type="InterPro" id="IPR000515">
    <property type="entry name" value="MetI-like"/>
</dbReference>
<keyword evidence="3" id="KW-1003">Cell membrane</keyword>
<dbReference type="PROSITE" id="PS50928">
    <property type="entry name" value="ABC_TM1"/>
    <property type="match status" value="1"/>
</dbReference>
<reference evidence="10 11" key="1">
    <citation type="submission" date="2020-08" db="EMBL/GenBank/DDBJ databases">
        <title>Sequencing the genomes of 1000 actinobacteria strains.</title>
        <authorList>
            <person name="Klenk H.-P."/>
        </authorList>
    </citation>
    <scope>NUCLEOTIDE SEQUENCE [LARGE SCALE GENOMIC DNA]</scope>
    <source>
        <strain evidence="10 11">DSM 19600</strain>
    </source>
</reference>
<dbReference type="CDD" id="cd06261">
    <property type="entry name" value="TM_PBP2"/>
    <property type="match status" value="1"/>
</dbReference>
<keyword evidence="6 7" id="KW-0472">Membrane</keyword>
<comment type="caution">
    <text evidence="10">The sequence shown here is derived from an EMBL/GenBank/DDBJ whole genome shotgun (WGS) entry which is preliminary data.</text>
</comment>
<keyword evidence="11" id="KW-1185">Reference proteome</keyword>
<dbReference type="Gene3D" id="1.10.3720.10">
    <property type="entry name" value="MetI-like"/>
    <property type="match status" value="1"/>
</dbReference>
<sequence>MTVALNSPAGAMEAEPQQPASKRARTRKVSSGVRPPAWFLIPALVLYLLVVLWPNGQGIFYSFTDWNGRSLDWSFQGFANYAAVLSDPNSLRAITNTFVITIIVSLGQNLLGLLLALGLNTMVKSRYVLRLVFFLPVVLTPIVAGYLWKYLMTPTGTINNLLESVGLGALQQNWLGDPNIVVFSICAVIIWQGAGYSMVIYLAGLQGVPTDALEAAAIDGAGPIRRTWSITLPLINGAIVVNMLIAVIGNLKQFDTVFAMTGGGPSGASETMATIIYKTAFVYLQYPNALAQGVVLTVLVGVIGFFQFRLTQRKALA</sequence>
<gene>
    <name evidence="10" type="ORF">BKA10_002625</name>
</gene>
<keyword evidence="5 7" id="KW-1133">Transmembrane helix</keyword>
<evidence type="ECO:0000256" key="2">
    <source>
        <dbReference type="ARBA" id="ARBA00022448"/>
    </source>
</evidence>
<feature type="domain" description="ABC transmembrane type-1" evidence="9">
    <location>
        <begin position="94"/>
        <end position="307"/>
    </location>
</feature>
<evidence type="ECO:0000256" key="6">
    <source>
        <dbReference type="ARBA" id="ARBA00023136"/>
    </source>
</evidence>
<dbReference type="SUPFAM" id="SSF161098">
    <property type="entry name" value="MetI-like"/>
    <property type="match status" value="1"/>
</dbReference>
<proteinExistence type="inferred from homology"/>
<evidence type="ECO:0000256" key="3">
    <source>
        <dbReference type="ARBA" id="ARBA00022475"/>
    </source>
</evidence>
<comment type="subcellular location">
    <subcellularLocation>
        <location evidence="1 7">Cell membrane</location>
        <topology evidence="1 7">Multi-pass membrane protein</topology>
    </subcellularLocation>
</comment>
<dbReference type="PANTHER" id="PTHR30193:SF37">
    <property type="entry name" value="INNER MEMBRANE ABC TRANSPORTER PERMEASE PROTEIN YCJO"/>
    <property type="match status" value="1"/>
</dbReference>
<dbReference type="InterPro" id="IPR035906">
    <property type="entry name" value="MetI-like_sf"/>
</dbReference>
<dbReference type="PANTHER" id="PTHR30193">
    <property type="entry name" value="ABC TRANSPORTER PERMEASE PROTEIN"/>
    <property type="match status" value="1"/>
</dbReference>
<dbReference type="InterPro" id="IPR051393">
    <property type="entry name" value="ABC_transporter_permease"/>
</dbReference>
<dbReference type="AlphaFoldDB" id="A0AA40SR96"/>
<accession>A0AA40SR96</accession>
<feature type="transmembrane region" description="Helical" evidence="7">
    <location>
        <begin position="289"/>
        <end position="308"/>
    </location>
</feature>
<feature type="transmembrane region" description="Helical" evidence="7">
    <location>
        <begin position="127"/>
        <end position="148"/>
    </location>
</feature>
<evidence type="ECO:0000256" key="4">
    <source>
        <dbReference type="ARBA" id="ARBA00022692"/>
    </source>
</evidence>
<keyword evidence="2 7" id="KW-0813">Transport</keyword>
<feature type="transmembrane region" description="Helical" evidence="7">
    <location>
        <begin position="37"/>
        <end position="56"/>
    </location>
</feature>
<evidence type="ECO:0000259" key="9">
    <source>
        <dbReference type="PROSITE" id="PS50928"/>
    </source>
</evidence>
<dbReference type="GO" id="GO:0055085">
    <property type="term" value="P:transmembrane transport"/>
    <property type="evidence" value="ECO:0007669"/>
    <property type="project" value="InterPro"/>
</dbReference>
<dbReference type="Pfam" id="PF00528">
    <property type="entry name" value="BPD_transp_1"/>
    <property type="match status" value="1"/>
</dbReference>
<comment type="similarity">
    <text evidence="7">Belongs to the binding-protein-dependent transport system permease family.</text>
</comment>
<evidence type="ECO:0000256" key="1">
    <source>
        <dbReference type="ARBA" id="ARBA00004651"/>
    </source>
</evidence>
<evidence type="ECO:0000256" key="5">
    <source>
        <dbReference type="ARBA" id="ARBA00022989"/>
    </source>
</evidence>
<name>A0AA40SR96_9MICO</name>
<protein>
    <submittedName>
        <fullName evidence="10">Raffinose/stachyose/melibiose transport system permease protein</fullName>
    </submittedName>
</protein>
<evidence type="ECO:0000313" key="11">
    <source>
        <dbReference type="Proteomes" id="UP000549113"/>
    </source>
</evidence>
<keyword evidence="4 7" id="KW-0812">Transmembrane</keyword>
<evidence type="ECO:0000313" key="10">
    <source>
        <dbReference type="EMBL" id="MBB4140831.1"/>
    </source>
</evidence>
<feature type="transmembrane region" description="Helical" evidence="7">
    <location>
        <begin position="230"/>
        <end position="251"/>
    </location>
</feature>
<dbReference type="RefSeq" id="WP_206686878.1">
    <property type="nucleotide sequence ID" value="NZ_BAABCO010000004.1"/>
</dbReference>
<feature type="region of interest" description="Disordered" evidence="8">
    <location>
        <begin position="1"/>
        <end position="28"/>
    </location>
</feature>
<feature type="transmembrane region" description="Helical" evidence="7">
    <location>
        <begin position="93"/>
        <end position="115"/>
    </location>
</feature>
<dbReference type="GO" id="GO:0005886">
    <property type="term" value="C:plasma membrane"/>
    <property type="evidence" value="ECO:0007669"/>
    <property type="project" value="UniProtKB-SubCell"/>
</dbReference>
<dbReference type="EMBL" id="JACIFH010000001">
    <property type="protein sequence ID" value="MBB4140831.1"/>
    <property type="molecule type" value="Genomic_DNA"/>
</dbReference>
<feature type="transmembrane region" description="Helical" evidence="7">
    <location>
        <begin position="180"/>
        <end position="203"/>
    </location>
</feature>